<comment type="subcellular location">
    <subcellularLocation>
        <location evidence="1">Cell outer membrane</location>
    </subcellularLocation>
</comment>
<dbReference type="Pfam" id="PF14905">
    <property type="entry name" value="OMP_b-brl_3"/>
    <property type="match status" value="1"/>
</dbReference>
<evidence type="ECO:0000256" key="4">
    <source>
        <dbReference type="SAM" id="MobiDB-lite"/>
    </source>
</evidence>
<feature type="region of interest" description="Disordered" evidence="4">
    <location>
        <begin position="771"/>
        <end position="792"/>
    </location>
</feature>
<name>A0A8X8IIE6_9BACT</name>
<dbReference type="PANTHER" id="PTHR40980:SF4">
    <property type="entry name" value="TONB-DEPENDENT RECEPTOR-LIKE BETA-BARREL DOMAIN-CONTAINING PROTEIN"/>
    <property type="match status" value="1"/>
</dbReference>
<evidence type="ECO:0000259" key="5">
    <source>
        <dbReference type="Pfam" id="PF14905"/>
    </source>
</evidence>
<dbReference type="SUPFAM" id="SSF49478">
    <property type="entry name" value="Cna protein B-type domain"/>
    <property type="match status" value="1"/>
</dbReference>
<feature type="compositionally biased region" description="Basic and acidic residues" evidence="4">
    <location>
        <begin position="773"/>
        <end position="792"/>
    </location>
</feature>
<dbReference type="Gene3D" id="2.60.40.1120">
    <property type="entry name" value="Carboxypeptidase-like, regulatory domain"/>
    <property type="match status" value="1"/>
</dbReference>
<dbReference type="Proteomes" id="UP000198711">
    <property type="component" value="Unassembled WGS sequence"/>
</dbReference>
<proteinExistence type="predicted"/>
<comment type="caution">
    <text evidence="6">The sequence shown here is derived from an EMBL/GenBank/DDBJ whole genome shotgun (WGS) entry which is preliminary data.</text>
</comment>
<keyword evidence="6" id="KW-0378">Hydrolase</keyword>
<dbReference type="EMBL" id="FNNO01000017">
    <property type="protein sequence ID" value="SDX48258.1"/>
    <property type="molecule type" value="Genomic_DNA"/>
</dbReference>
<dbReference type="Gene3D" id="2.40.170.20">
    <property type="entry name" value="TonB-dependent receptor, beta-barrel domain"/>
    <property type="match status" value="1"/>
</dbReference>
<evidence type="ECO:0000256" key="3">
    <source>
        <dbReference type="ARBA" id="ARBA00023237"/>
    </source>
</evidence>
<dbReference type="InterPro" id="IPR041700">
    <property type="entry name" value="OMP_b-brl_3"/>
</dbReference>
<dbReference type="Pfam" id="PF13620">
    <property type="entry name" value="CarboxypepD_reg"/>
    <property type="match status" value="1"/>
</dbReference>
<dbReference type="AlphaFoldDB" id="A0A8X8IIE6"/>
<dbReference type="InterPro" id="IPR036942">
    <property type="entry name" value="Beta-barrel_TonB_sf"/>
</dbReference>
<keyword evidence="6" id="KW-0121">Carboxypeptidase</keyword>
<dbReference type="GO" id="GO:0009279">
    <property type="term" value="C:cell outer membrane"/>
    <property type="evidence" value="ECO:0007669"/>
    <property type="project" value="UniProtKB-SubCell"/>
</dbReference>
<keyword evidence="2" id="KW-0472">Membrane</keyword>
<dbReference type="InterPro" id="IPR037066">
    <property type="entry name" value="Plug_dom_sf"/>
</dbReference>
<dbReference type="GO" id="GO:0004180">
    <property type="term" value="F:carboxypeptidase activity"/>
    <property type="evidence" value="ECO:0007669"/>
    <property type="project" value="UniProtKB-KW"/>
</dbReference>
<keyword evidence="6" id="KW-0645">Protease</keyword>
<evidence type="ECO:0000313" key="7">
    <source>
        <dbReference type="Proteomes" id="UP000198711"/>
    </source>
</evidence>
<dbReference type="Gene3D" id="2.170.130.10">
    <property type="entry name" value="TonB-dependent receptor, plug domain"/>
    <property type="match status" value="1"/>
</dbReference>
<evidence type="ECO:0000256" key="1">
    <source>
        <dbReference type="ARBA" id="ARBA00004442"/>
    </source>
</evidence>
<feature type="domain" description="Outer membrane protein beta-barrel" evidence="5">
    <location>
        <begin position="352"/>
        <end position="734"/>
    </location>
</feature>
<evidence type="ECO:0000313" key="6">
    <source>
        <dbReference type="EMBL" id="SDX48258.1"/>
    </source>
</evidence>
<accession>A0A8X8IIE6</accession>
<protein>
    <submittedName>
        <fullName evidence="6">Carboxypeptidase regulatory-like domain-containing protein</fullName>
    </submittedName>
</protein>
<organism evidence="6 7">
    <name type="scientific">Hydrobacter penzbergensis</name>
    <dbReference type="NCBI Taxonomy" id="1235997"/>
    <lineage>
        <taxon>Bacteria</taxon>
        <taxon>Pseudomonadati</taxon>
        <taxon>Bacteroidota</taxon>
        <taxon>Chitinophagia</taxon>
        <taxon>Chitinophagales</taxon>
        <taxon>Chitinophagaceae</taxon>
        <taxon>Hydrobacter</taxon>
    </lineage>
</organism>
<keyword evidence="7" id="KW-1185">Reference proteome</keyword>
<keyword evidence="3" id="KW-0998">Cell outer membrane</keyword>
<reference evidence="6 7" key="1">
    <citation type="submission" date="2016-10" db="EMBL/GenBank/DDBJ databases">
        <authorList>
            <person name="Varghese N."/>
            <person name="Submissions S."/>
        </authorList>
    </citation>
    <scope>NUCLEOTIDE SEQUENCE [LARGE SCALE GENOMIC DNA]</scope>
    <source>
        <strain evidence="6 7">DSM 25353</strain>
    </source>
</reference>
<gene>
    <name evidence="6" type="ORF">SAMN05444410_11735</name>
</gene>
<dbReference type="PANTHER" id="PTHR40980">
    <property type="entry name" value="PLUG DOMAIN-CONTAINING PROTEIN"/>
    <property type="match status" value="1"/>
</dbReference>
<sequence>MNTDRIPVAFASVMLLRSGDSSMVVFGMSDNDGNYSLNNIVPGKYWLRFSATGYNETQSPVFELTEQQKDFGTQVMSKDVKELQEVTVRSERALYQQKTEGLTVNVGSSIFTKGSSALDVLGRSPGVLVNRRNNTIELNGKPGVKIMLNGKLMYLSEEQLFNLLSGMSADNIATIELLTSPTAKYDAEGSAGLINIVLKKNKNIGTNGSESLTAGYGYREKIATSFNLSHNTKHMNLYGDYTYSRNHTYSSMDVDSWQDMPFMGGKVHTQGLDTTDALFSNHNVTVGMDARLNERTSIGGSVIYTNNRSSGSTFGHFQYNVLPDSLLKYDGVNSGANQWNNIVSSAYLEKRFHQGESMNINVDYLFFENNDHYMVQSSFVNKYNMQAGNHEALSAPAQKGAAHTNINVIVGKTDYMKQWGSKTKLEAGIKIAHTTNTSSSGFKSWIDTAWTSNRQTTSSIIMRETIGAAYASMTIDINTSTHLTTGIRYEYVTTQLNNADTGASVEQRNMGALFPNVLLTKKINAQNELQLSYTKRISRPSYNDMASYVGYSDPTTVYTGNPFLQPTITHNVRLGYYYKRYALSILFSRDINTIVRYQLTESPEHNMLYISPQNMSWQNNITFQATLPVSINNWWTMNWNFIGGSRKYAITYAKQPVEYGYFAYSVNYTHTFKLPRLFSVELSGNYNNQSYNGTQRVEGFHILNIGLKKELKDNKGSFQFSVNDIFRRERYEVHYGTITREPFDIMNRVVVYTEPSQFTIFKIGYSRSFGNGKKAEKRSAVSSDEQERIRKE</sequence>
<evidence type="ECO:0000256" key="2">
    <source>
        <dbReference type="ARBA" id="ARBA00023136"/>
    </source>
</evidence>
<dbReference type="SUPFAM" id="SSF56935">
    <property type="entry name" value="Porins"/>
    <property type="match status" value="1"/>
</dbReference>